<keyword evidence="8" id="KW-0406">Ion transport</keyword>
<dbReference type="GO" id="GO:0045259">
    <property type="term" value="C:proton-transporting ATP synthase complex"/>
    <property type="evidence" value="ECO:0007669"/>
    <property type="project" value="UniProtKB-KW"/>
</dbReference>
<evidence type="ECO:0000256" key="7">
    <source>
        <dbReference type="ARBA" id="ARBA00022989"/>
    </source>
</evidence>
<keyword evidence="4" id="KW-0138">CF(0)</keyword>
<evidence type="ECO:0000256" key="4">
    <source>
        <dbReference type="ARBA" id="ARBA00022547"/>
    </source>
</evidence>
<feature type="transmembrane region" description="Helical" evidence="12">
    <location>
        <begin position="98"/>
        <end position="118"/>
    </location>
</feature>
<evidence type="ECO:0000256" key="10">
    <source>
        <dbReference type="ARBA" id="ARBA00023310"/>
    </source>
</evidence>
<evidence type="ECO:0000256" key="8">
    <source>
        <dbReference type="ARBA" id="ARBA00023065"/>
    </source>
</evidence>
<dbReference type="CDD" id="cd00310">
    <property type="entry name" value="ATP-synt_Fo_a_6"/>
    <property type="match status" value="1"/>
</dbReference>
<name>A0A8B0R8H1_9ACAR</name>
<dbReference type="InterPro" id="IPR035908">
    <property type="entry name" value="F0_ATP_A_sf"/>
</dbReference>
<accession>A0A8B0R8H1</accession>
<dbReference type="Pfam" id="PF00119">
    <property type="entry name" value="ATP-synt_A"/>
    <property type="match status" value="1"/>
</dbReference>
<dbReference type="PANTHER" id="PTHR11410:SF0">
    <property type="entry name" value="ATP SYNTHASE SUBUNIT A"/>
    <property type="match status" value="1"/>
</dbReference>
<keyword evidence="3" id="KW-0813">Transport</keyword>
<evidence type="ECO:0000256" key="11">
    <source>
        <dbReference type="RuleBase" id="RU004450"/>
    </source>
</evidence>
<dbReference type="PROSITE" id="PS00449">
    <property type="entry name" value="ATPASE_A"/>
    <property type="match status" value="1"/>
</dbReference>
<dbReference type="InterPro" id="IPR023011">
    <property type="entry name" value="ATP_synth_F0_asu_AS"/>
</dbReference>
<protein>
    <recommendedName>
        <fullName evidence="11">ATP synthase subunit a</fullName>
    </recommendedName>
</protein>
<feature type="transmembrane region" description="Helical" evidence="12">
    <location>
        <begin position="68"/>
        <end position="92"/>
    </location>
</feature>
<dbReference type="EMBL" id="MT762370">
    <property type="protein sequence ID" value="QTW91641.1"/>
    <property type="molecule type" value="Genomic_DNA"/>
</dbReference>
<dbReference type="InterPro" id="IPR045083">
    <property type="entry name" value="ATP_synth_F0_asu_bact/mt"/>
</dbReference>
<dbReference type="AlphaFoldDB" id="A0A8B0R8H1"/>
<geneLocation type="mitochondrion" evidence="13"/>
<reference evidence="13" key="1">
    <citation type="journal article" name="Ticks Tick Borne Dis.">
        <title>Nuclear (18S-28S rRNA) and mitochondrial genome markers of Carios (Carios) vespertilionis (Argasidae) support Carios Latreille, 1796 as a lineage embedded in the Ornithodorinae: re-classification of the Carios sensu Klompen and Oliver (1993) clade into its respective subgenera.</title>
        <authorList>
            <person name="Mans B.J."/>
            <person name="Kelava S."/>
            <person name="Pienaar R."/>
            <person name="Featherston J."/>
            <person name="de Castro M.H."/>
            <person name="Quetglas J."/>
            <person name="Reeves W.K."/>
            <person name="Durden L.A."/>
            <person name="Miller M.M."/>
            <person name="Laverty T.M."/>
            <person name="Shao R."/>
            <person name="Takano A."/>
            <person name="Kawabata H."/>
            <person name="Moustafa M.A.M."/>
            <person name="Nakao R."/>
            <person name="Matsuno K."/>
            <person name="Greay T.L."/>
            <person name="Evasco K.L."/>
            <person name="Barker D."/>
            <person name="Barker S.C."/>
        </authorList>
    </citation>
    <scope>NUCLEOTIDE SEQUENCE</scope>
</reference>
<dbReference type="NCBIfam" id="TIGR01131">
    <property type="entry name" value="ATP_synt_6_or_A"/>
    <property type="match status" value="1"/>
</dbReference>
<comment type="similarity">
    <text evidence="2">Belongs to the ATPase A chain family.</text>
</comment>
<keyword evidence="9 12" id="KW-0472">Membrane</keyword>
<sequence>MMTNLFTIFDPSSSPNFSLNWISILFPLIILPYSYWIIPSRNNFIWTYMTNKLLMELKNNFSKNKIKFMIFFMMMFWFILINNMMGLFPYIFTATSHINLTSFMALPMWMSLMLYGWITKSNFMFAHLVPVGTPGPLSIFMVCIETISNLIRPLTLAIRLSANMISGHLLLCLLSNMMTSFPYLNMLIFIPMSLLLSLEAAVALIQSYVFITLMSLYLNELN</sequence>
<proteinExistence type="inferred from homology"/>
<dbReference type="GO" id="GO:0005743">
    <property type="term" value="C:mitochondrial inner membrane"/>
    <property type="evidence" value="ECO:0007669"/>
    <property type="project" value="UniProtKB-SubCell"/>
</dbReference>
<evidence type="ECO:0000256" key="9">
    <source>
        <dbReference type="ARBA" id="ARBA00023136"/>
    </source>
</evidence>
<dbReference type="InterPro" id="IPR000568">
    <property type="entry name" value="ATP_synth_F0_asu"/>
</dbReference>
<feature type="transmembrane region" description="Helical" evidence="12">
    <location>
        <begin position="125"/>
        <end position="148"/>
    </location>
</feature>
<evidence type="ECO:0000256" key="3">
    <source>
        <dbReference type="ARBA" id="ARBA00022448"/>
    </source>
</evidence>
<evidence type="ECO:0000256" key="5">
    <source>
        <dbReference type="ARBA" id="ARBA00022692"/>
    </source>
</evidence>
<dbReference type="PANTHER" id="PTHR11410">
    <property type="entry name" value="ATP SYNTHASE SUBUNIT A"/>
    <property type="match status" value="1"/>
</dbReference>
<dbReference type="GO" id="GO:0046933">
    <property type="term" value="F:proton-transporting ATP synthase activity, rotational mechanism"/>
    <property type="evidence" value="ECO:0007669"/>
    <property type="project" value="TreeGrafter"/>
</dbReference>
<evidence type="ECO:0000256" key="2">
    <source>
        <dbReference type="ARBA" id="ARBA00006810"/>
    </source>
</evidence>
<keyword evidence="10" id="KW-0066">ATP synthesis</keyword>
<dbReference type="Gene3D" id="1.20.120.220">
    <property type="entry name" value="ATP synthase, F0 complex, subunit A"/>
    <property type="match status" value="1"/>
</dbReference>
<evidence type="ECO:0000313" key="13">
    <source>
        <dbReference type="EMBL" id="QTW91641.1"/>
    </source>
</evidence>
<feature type="transmembrane region" description="Helical" evidence="12">
    <location>
        <begin position="186"/>
        <end position="211"/>
    </location>
</feature>
<dbReference type="SUPFAM" id="SSF81336">
    <property type="entry name" value="F1F0 ATP synthase subunit A"/>
    <property type="match status" value="1"/>
</dbReference>
<gene>
    <name evidence="13" type="primary">ATP6</name>
</gene>
<comment type="subcellular location">
    <subcellularLocation>
        <location evidence="1">Membrane</location>
        <topology evidence="1">Multi-pass membrane protein</topology>
    </subcellularLocation>
    <subcellularLocation>
        <location evidence="11">Mitochondrion inner membrane</location>
        <topology evidence="11">Multi-pass membrane protein</topology>
    </subcellularLocation>
</comment>
<evidence type="ECO:0000256" key="1">
    <source>
        <dbReference type="ARBA" id="ARBA00004141"/>
    </source>
</evidence>
<keyword evidence="6" id="KW-0375">Hydrogen ion transport</keyword>
<evidence type="ECO:0000256" key="6">
    <source>
        <dbReference type="ARBA" id="ARBA00022781"/>
    </source>
</evidence>
<keyword evidence="5 12" id="KW-0812">Transmembrane</keyword>
<dbReference type="PRINTS" id="PR00123">
    <property type="entry name" value="ATPASEA"/>
</dbReference>
<keyword evidence="13" id="KW-0496">Mitochondrion</keyword>
<feature type="transmembrane region" description="Helical" evidence="12">
    <location>
        <begin position="20"/>
        <end position="38"/>
    </location>
</feature>
<keyword evidence="7 12" id="KW-1133">Transmembrane helix</keyword>
<organism evidence="13">
    <name type="scientific">Carios vespertilionis</name>
    <dbReference type="NCBI Taxonomy" id="870211"/>
    <lineage>
        <taxon>Eukaryota</taxon>
        <taxon>Metazoa</taxon>
        <taxon>Ecdysozoa</taxon>
        <taxon>Arthropoda</taxon>
        <taxon>Chelicerata</taxon>
        <taxon>Arachnida</taxon>
        <taxon>Acari</taxon>
        <taxon>Parasitiformes</taxon>
        <taxon>Ixodida</taxon>
        <taxon>Ixodoidea</taxon>
        <taxon>Argasidae</taxon>
        <taxon>Ornithodorinae</taxon>
        <taxon>Carios</taxon>
    </lineage>
</organism>
<evidence type="ECO:0000256" key="12">
    <source>
        <dbReference type="SAM" id="Phobius"/>
    </source>
</evidence>